<dbReference type="GO" id="GO:0003700">
    <property type="term" value="F:DNA-binding transcription factor activity"/>
    <property type="evidence" value="ECO:0007669"/>
    <property type="project" value="TreeGrafter"/>
</dbReference>
<evidence type="ECO:0000256" key="1">
    <source>
        <dbReference type="ARBA" id="ARBA00023015"/>
    </source>
</evidence>
<name>A0A931AGZ8_9ACTN</name>
<dbReference type="Pfam" id="PF21597">
    <property type="entry name" value="TetR_C_43"/>
    <property type="match status" value="1"/>
</dbReference>
<dbReference type="Pfam" id="PF00440">
    <property type="entry name" value="TetR_N"/>
    <property type="match status" value="1"/>
</dbReference>
<dbReference type="EMBL" id="JADOGI010000107">
    <property type="protein sequence ID" value="MBF8189970.1"/>
    <property type="molecule type" value="Genomic_DNA"/>
</dbReference>
<protein>
    <submittedName>
        <fullName evidence="6">TetR/AcrR family transcriptional regulator</fullName>
    </submittedName>
</protein>
<dbReference type="InterPro" id="IPR049445">
    <property type="entry name" value="TetR_SbtR-like_C"/>
</dbReference>
<comment type="caution">
    <text evidence="6">The sequence shown here is derived from an EMBL/GenBank/DDBJ whole genome shotgun (WGS) entry which is preliminary data.</text>
</comment>
<dbReference type="Gene3D" id="1.10.357.10">
    <property type="entry name" value="Tetracycline Repressor, domain 2"/>
    <property type="match status" value="1"/>
</dbReference>
<dbReference type="InterPro" id="IPR009057">
    <property type="entry name" value="Homeodomain-like_sf"/>
</dbReference>
<dbReference type="Proteomes" id="UP000605361">
    <property type="component" value="Unassembled WGS sequence"/>
</dbReference>
<dbReference type="AlphaFoldDB" id="A0A931AGZ8"/>
<evidence type="ECO:0000313" key="6">
    <source>
        <dbReference type="EMBL" id="MBF8189970.1"/>
    </source>
</evidence>
<organism evidence="6 7">
    <name type="scientific">Nonomuraea cypriaca</name>
    <dbReference type="NCBI Taxonomy" id="1187855"/>
    <lineage>
        <taxon>Bacteria</taxon>
        <taxon>Bacillati</taxon>
        <taxon>Actinomycetota</taxon>
        <taxon>Actinomycetes</taxon>
        <taxon>Streptosporangiales</taxon>
        <taxon>Streptosporangiaceae</taxon>
        <taxon>Nonomuraea</taxon>
    </lineage>
</organism>
<keyword evidence="1" id="KW-0805">Transcription regulation</keyword>
<dbReference type="PRINTS" id="PR00455">
    <property type="entry name" value="HTHTETR"/>
</dbReference>
<gene>
    <name evidence="6" type="ORF">ITP53_30445</name>
</gene>
<keyword evidence="7" id="KW-1185">Reference proteome</keyword>
<dbReference type="SUPFAM" id="SSF46689">
    <property type="entry name" value="Homeodomain-like"/>
    <property type="match status" value="1"/>
</dbReference>
<sequence>METGTPAPRRRMRADARRNYERLLTEAASAFAEHGADFSLEEIARRAGVANGTLYGHFPTRRALLEALLGDRMRALAATGEELLADPSPFDGLAAWARTAMAHTTVYRGLGAALMEAVEDETSELHTACKAVLAAGEELVARARAAGEVRTDVTAPDLYALVNAAAWAGEQSSAAQGERLLTFGLDGLRSSATTRPVAPRPAGGAGLA</sequence>
<proteinExistence type="predicted"/>
<dbReference type="PROSITE" id="PS50977">
    <property type="entry name" value="HTH_TETR_2"/>
    <property type="match status" value="1"/>
</dbReference>
<accession>A0A931AGZ8</accession>
<evidence type="ECO:0000256" key="2">
    <source>
        <dbReference type="ARBA" id="ARBA00023125"/>
    </source>
</evidence>
<evidence type="ECO:0000256" key="4">
    <source>
        <dbReference type="PROSITE-ProRule" id="PRU00335"/>
    </source>
</evidence>
<dbReference type="PANTHER" id="PTHR30055:SF234">
    <property type="entry name" value="HTH-TYPE TRANSCRIPTIONAL REGULATOR BETI"/>
    <property type="match status" value="1"/>
</dbReference>
<dbReference type="InterPro" id="IPR050109">
    <property type="entry name" value="HTH-type_TetR-like_transc_reg"/>
</dbReference>
<dbReference type="InterPro" id="IPR036271">
    <property type="entry name" value="Tet_transcr_reg_TetR-rel_C_sf"/>
</dbReference>
<reference evidence="6" key="1">
    <citation type="submission" date="2020-11" db="EMBL/GenBank/DDBJ databases">
        <title>Whole-genome analyses of Nonomuraea sp. K274.</title>
        <authorList>
            <person name="Veyisoglu A."/>
        </authorList>
    </citation>
    <scope>NUCLEOTIDE SEQUENCE</scope>
    <source>
        <strain evidence="6">K274</strain>
    </source>
</reference>
<dbReference type="GO" id="GO:0000976">
    <property type="term" value="F:transcription cis-regulatory region binding"/>
    <property type="evidence" value="ECO:0007669"/>
    <property type="project" value="TreeGrafter"/>
</dbReference>
<evidence type="ECO:0000256" key="3">
    <source>
        <dbReference type="ARBA" id="ARBA00023163"/>
    </source>
</evidence>
<evidence type="ECO:0000259" key="5">
    <source>
        <dbReference type="PROSITE" id="PS50977"/>
    </source>
</evidence>
<dbReference type="InterPro" id="IPR001647">
    <property type="entry name" value="HTH_TetR"/>
</dbReference>
<evidence type="ECO:0000313" key="7">
    <source>
        <dbReference type="Proteomes" id="UP000605361"/>
    </source>
</evidence>
<keyword evidence="3" id="KW-0804">Transcription</keyword>
<feature type="DNA-binding region" description="H-T-H motif" evidence="4">
    <location>
        <begin position="39"/>
        <end position="58"/>
    </location>
</feature>
<keyword evidence="2 4" id="KW-0238">DNA-binding</keyword>
<dbReference type="PANTHER" id="PTHR30055">
    <property type="entry name" value="HTH-TYPE TRANSCRIPTIONAL REGULATOR RUTR"/>
    <property type="match status" value="1"/>
</dbReference>
<dbReference type="SUPFAM" id="SSF48498">
    <property type="entry name" value="Tetracyclin repressor-like, C-terminal domain"/>
    <property type="match status" value="1"/>
</dbReference>
<feature type="domain" description="HTH tetR-type" evidence="5">
    <location>
        <begin position="17"/>
        <end position="76"/>
    </location>
</feature>
<dbReference type="RefSeq" id="WP_195898897.1">
    <property type="nucleotide sequence ID" value="NZ_JADOGI010000107.1"/>
</dbReference>